<organism evidence="1 2">
    <name type="scientific">Racocetra fulgida</name>
    <dbReference type="NCBI Taxonomy" id="60492"/>
    <lineage>
        <taxon>Eukaryota</taxon>
        <taxon>Fungi</taxon>
        <taxon>Fungi incertae sedis</taxon>
        <taxon>Mucoromycota</taxon>
        <taxon>Glomeromycotina</taxon>
        <taxon>Glomeromycetes</taxon>
        <taxon>Diversisporales</taxon>
        <taxon>Gigasporaceae</taxon>
        <taxon>Racocetra</taxon>
    </lineage>
</organism>
<reference evidence="1" key="1">
    <citation type="submission" date="2021-06" db="EMBL/GenBank/DDBJ databases">
        <authorList>
            <person name="Kallberg Y."/>
            <person name="Tangrot J."/>
            <person name="Rosling A."/>
        </authorList>
    </citation>
    <scope>NUCLEOTIDE SEQUENCE</scope>
    <source>
        <strain evidence="1">IN212</strain>
    </source>
</reference>
<dbReference type="OrthoDB" id="2408609at2759"/>
<accession>A0A9N9P5U9</accession>
<dbReference type="EMBL" id="CAJVPZ010079201">
    <property type="protein sequence ID" value="CAG8806814.1"/>
    <property type="molecule type" value="Genomic_DNA"/>
</dbReference>
<comment type="caution">
    <text evidence="1">The sequence shown here is derived from an EMBL/GenBank/DDBJ whole genome shotgun (WGS) entry which is preliminary data.</text>
</comment>
<proteinExistence type="predicted"/>
<dbReference type="AlphaFoldDB" id="A0A9N9P5U9"/>
<evidence type="ECO:0000313" key="1">
    <source>
        <dbReference type="EMBL" id="CAG8806814.1"/>
    </source>
</evidence>
<gene>
    <name evidence="1" type="ORF">RFULGI_LOCUS18320</name>
</gene>
<evidence type="ECO:0000313" key="2">
    <source>
        <dbReference type="Proteomes" id="UP000789396"/>
    </source>
</evidence>
<feature type="non-terminal residue" evidence="1">
    <location>
        <position position="84"/>
    </location>
</feature>
<name>A0A9N9P5U9_9GLOM</name>
<sequence length="84" mass="10212">VVDSDNNTITRWRIYEYSYAWIYEPEKAILAEDRRDRNSEMINCSWHINLAFSKMKKHVRINSILGEHNHEMNPLVIERHRNIE</sequence>
<keyword evidence="2" id="KW-1185">Reference proteome</keyword>
<dbReference type="Proteomes" id="UP000789396">
    <property type="component" value="Unassembled WGS sequence"/>
</dbReference>
<feature type="non-terminal residue" evidence="1">
    <location>
        <position position="1"/>
    </location>
</feature>
<protein>
    <submittedName>
        <fullName evidence="1">1065_t:CDS:1</fullName>
    </submittedName>
</protein>